<evidence type="ECO:0000256" key="1">
    <source>
        <dbReference type="SAM" id="MobiDB-lite"/>
    </source>
</evidence>
<evidence type="ECO:0000313" key="3">
    <source>
        <dbReference type="Proteomes" id="UP001595961"/>
    </source>
</evidence>
<feature type="region of interest" description="Disordered" evidence="1">
    <location>
        <begin position="759"/>
        <end position="788"/>
    </location>
</feature>
<comment type="caution">
    <text evidence="2">The sequence shown here is derived from an EMBL/GenBank/DDBJ whole genome shotgun (WGS) entry which is preliminary data.</text>
</comment>
<dbReference type="Proteomes" id="UP001595961">
    <property type="component" value="Unassembled WGS sequence"/>
</dbReference>
<proteinExistence type="predicted"/>
<accession>A0ABV9C207</accession>
<gene>
    <name evidence="2" type="ORF">ACFO5W_10335</name>
</gene>
<evidence type="ECO:0000313" key="2">
    <source>
        <dbReference type="EMBL" id="MFC4527028.1"/>
    </source>
</evidence>
<reference evidence="3" key="1">
    <citation type="journal article" date="2019" name="Int. J. Syst. Evol. Microbiol.">
        <title>The Global Catalogue of Microorganisms (GCM) 10K type strain sequencing project: providing services to taxonomists for standard genome sequencing and annotation.</title>
        <authorList>
            <consortium name="The Broad Institute Genomics Platform"/>
            <consortium name="The Broad Institute Genome Sequencing Center for Infectious Disease"/>
            <person name="Wu L."/>
            <person name="Ma J."/>
        </authorList>
    </citation>
    <scope>NUCLEOTIDE SEQUENCE [LARGE SCALE GENOMIC DNA]</scope>
    <source>
        <strain evidence="3">CCM 4481</strain>
    </source>
</reference>
<dbReference type="EMBL" id="JBHSGA010000017">
    <property type="protein sequence ID" value="MFC4527028.1"/>
    <property type="molecule type" value="Genomic_DNA"/>
</dbReference>
<protein>
    <recommendedName>
        <fullName evidence="4">Integrase</fullName>
    </recommendedName>
</protein>
<organism evidence="2 3">
    <name type="scientific">Dyella halodurans</name>
    <dbReference type="NCBI Taxonomy" id="1920171"/>
    <lineage>
        <taxon>Bacteria</taxon>
        <taxon>Pseudomonadati</taxon>
        <taxon>Pseudomonadota</taxon>
        <taxon>Gammaproteobacteria</taxon>
        <taxon>Lysobacterales</taxon>
        <taxon>Rhodanobacteraceae</taxon>
        <taxon>Dyella</taxon>
    </lineage>
</organism>
<feature type="region of interest" description="Disordered" evidence="1">
    <location>
        <begin position="197"/>
        <end position="222"/>
    </location>
</feature>
<sequence>MNEFLTRLVEAGQRLATANGLSWDIGDNATGRVAKSERWNLTTLAGQVPPPTLWLTGFEFSEAELVALQETMPPDHPKSPLRSTMTKGWADLCKSVVLDEILVKRNKPQHALINVLRPLRILALCAQDTDPTDVTPDLIKLAYNVAMRFGASGKIAANLKMAVRNQLDVRHVANHSPLLRYCVPYATTEAATQHAAVESLEKRDNSYRRTDSQRKELSERKAADRLPDEKAFWELVRIIYTERPKTFADALRFEHLKLAIATGMRIGETALLPNDCLLWTQHIDPMGRPAETLGGIGRSLSLRYFAEKQPDDEKSSGVYLFETLQHVPALLADMTQEAVERARALTAAMRIRLQHQVATGRIFPELGEGDLVPAWEMYTRLSGAIQITSRPLPEDLVEKYRASYDSNVLDEIREWHESRRFRHGLSDNIGKYWAKFCKATGVEIVDARNRPFRGNTPWHEAFVSVKAVEVAVHKFMATKLSDTTPFPLKNGSISPAGILFLTPIRSLIDGRNGGIVDVKRYAFVGRASAQDIQKMLAGGENGLFARYCRDPESRGLKMVTHSIRHLQNAELFRVGVSDAIITKRFGRRNVSQSHAYDHRSLAEDLAHVDLPEVAASLGDRTKELAKLIVARRVSGPIIDEFLKIQTSKGDQAAFEYLEAEADGLHVTPYGLCVNSFVVDPCPKHLECFNGCRHLTRTKVTSERENLQKLLDMTIRVESSIKAVPESSRNVGWENQLQSIATRVGNIKIVLDTAPDSKPFPEGRDLFTSVEPVSQGSILDAQPRRDGDQ</sequence>
<evidence type="ECO:0008006" key="4">
    <source>
        <dbReference type="Google" id="ProtNLM"/>
    </source>
</evidence>
<feature type="compositionally biased region" description="Basic and acidic residues" evidence="1">
    <location>
        <begin position="199"/>
        <end position="222"/>
    </location>
</feature>
<dbReference type="RefSeq" id="WP_266148930.1">
    <property type="nucleotide sequence ID" value="NZ_CP064028.1"/>
</dbReference>
<keyword evidence="3" id="KW-1185">Reference proteome</keyword>
<name>A0ABV9C207_9GAMM</name>